<evidence type="ECO:0000256" key="7">
    <source>
        <dbReference type="ARBA" id="ARBA00022705"/>
    </source>
</evidence>
<comment type="subcellular location">
    <subcellularLocation>
        <location evidence="1 10">Cytoplasm</location>
    </subcellularLocation>
</comment>
<proteinExistence type="inferred from homology"/>
<gene>
    <name evidence="14" type="primary">dnaN</name>
    <name evidence="14" type="ORF">GCM10011503_16720</name>
</gene>
<feature type="domain" description="DNA polymerase III beta sliding clamp C-terminal" evidence="13">
    <location>
        <begin position="253"/>
        <end position="372"/>
    </location>
</feature>
<sequence>MKLTIERSDLLNALSHVQNVVERRNTIPILSNVLMDAKDGALTLVATDLDIEAVDSADARIASEGAITAPAGTLFDVIRKLPAGADVELELNPENRRLTIRSGRSKFELPTLPASDFQTMTGDDSATRFNVDAADLRRLIDKTRFAISTEETRYYLNGVYLHAADGDKQEKVLRAVATDGHRLALADAPAPKGAEALEGVIVPRKAIGEVRRLIDAVDADVTISVSETKIVFQAGRAVLTSKLIDGSFPDYQRVIPKGNEKRLVIDNKSFEAAVDRVSTVSAERSRSVKLSLGDGKVILAVNSAETGQGHEEIECDYGADAMEIGFNAKYLLDVTAQIEAEDAEFMLNDPASPALILDPGDLATRYVLMPLRV</sequence>
<comment type="similarity">
    <text evidence="2 10">Belongs to the beta sliding clamp family.</text>
</comment>
<evidence type="ECO:0000259" key="11">
    <source>
        <dbReference type="Pfam" id="PF00712"/>
    </source>
</evidence>
<reference evidence="15" key="1">
    <citation type="journal article" date="2019" name="Int. J. Syst. Evol. Microbiol.">
        <title>The Global Catalogue of Microorganisms (GCM) 10K type strain sequencing project: providing services to taxonomists for standard genome sequencing and annotation.</title>
        <authorList>
            <consortium name="The Broad Institute Genomics Platform"/>
            <consortium name="The Broad Institute Genome Sequencing Center for Infectious Disease"/>
            <person name="Wu L."/>
            <person name="Ma J."/>
        </authorList>
    </citation>
    <scope>NUCLEOTIDE SEQUENCE [LARGE SCALE GENOMIC DNA]</scope>
    <source>
        <strain evidence="15">CGMCC 1.15928</strain>
    </source>
</reference>
<dbReference type="SMART" id="SM00480">
    <property type="entry name" value="POL3Bc"/>
    <property type="match status" value="1"/>
</dbReference>
<evidence type="ECO:0000256" key="4">
    <source>
        <dbReference type="ARBA" id="ARBA00022490"/>
    </source>
</evidence>
<dbReference type="PIRSF" id="PIRSF000804">
    <property type="entry name" value="DNA_pol_III_b"/>
    <property type="match status" value="1"/>
</dbReference>
<evidence type="ECO:0000256" key="1">
    <source>
        <dbReference type="ARBA" id="ARBA00004496"/>
    </source>
</evidence>
<dbReference type="PANTHER" id="PTHR30478:SF0">
    <property type="entry name" value="BETA SLIDING CLAMP"/>
    <property type="match status" value="1"/>
</dbReference>
<dbReference type="Gene3D" id="3.10.150.10">
    <property type="entry name" value="DNA Polymerase III, subunit A, domain 2"/>
    <property type="match status" value="3"/>
</dbReference>
<feature type="domain" description="DNA polymerase III beta sliding clamp central" evidence="12">
    <location>
        <begin position="131"/>
        <end position="250"/>
    </location>
</feature>
<dbReference type="RefSeq" id="WP_084392969.1">
    <property type="nucleotide sequence ID" value="NZ_BMKF01000002.1"/>
</dbReference>
<accession>A0ABQ1JH05</accession>
<keyword evidence="6 10" id="KW-0548">Nucleotidyltransferase</keyword>
<evidence type="ECO:0000256" key="2">
    <source>
        <dbReference type="ARBA" id="ARBA00010752"/>
    </source>
</evidence>
<dbReference type="InterPro" id="IPR022634">
    <property type="entry name" value="DNA_polIII_beta_N"/>
</dbReference>
<comment type="caution">
    <text evidence="14">The sequence shown here is derived from an EMBL/GenBank/DDBJ whole genome shotgun (WGS) entry which is preliminary data.</text>
</comment>
<organism evidence="14 15">
    <name type="scientific">Henriciella pelagia</name>
    <dbReference type="NCBI Taxonomy" id="1977912"/>
    <lineage>
        <taxon>Bacteria</taxon>
        <taxon>Pseudomonadati</taxon>
        <taxon>Pseudomonadota</taxon>
        <taxon>Alphaproteobacteria</taxon>
        <taxon>Hyphomonadales</taxon>
        <taxon>Hyphomonadaceae</taxon>
        <taxon>Henriciella</taxon>
    </lineage>
</organism>
<evidence type="ECO:0000256" key="9">
    <source>
        <dbReference type="ARBA" id="ARBA00023125"/>
    </source>
</evidence>
<dbReference type="PANTHER" id="PTHR30478">
    <property type="entry name" value="DNA POLYMERASE III SUBUNIT BETA"/>
    <property type="match status" value="1"/>
</dbReference>
<evidence type="ECO:0000259" key="12">
    <source>
        <dbReference type="Pfam" id="PF02767"/>
    </source>
</evidence>
<keyword evidence="4 10" id="KW-0963">Cytoplasm</keyword>
<evidence type="ECO:0000256" key="6">
    <source>
        <dbReference type="ARBA" id="ARBA00022695"/>
    </source>
</evidence>
<comment type="subunit">
    <text evidence="10">Forms a ring-shaped head-to-tail homodimer around DNA.</text>
</comment>
<keyword evidence="8 10" id="KW-0239">DNA-directed DNA polymerase</keyword>
<keyword evidence="15" id="KW-1185">Reference proteome</keyword>
<dbReference type="InterPro" id="IPR022635">
    <property type="entry name" value="DNA_polIII_beta_C"/>
</dbReference>
<feature type="domain" description="DNA polymerase III beta sliding clamp N-terminal" evidence="11">
    <location>
        <begin position="1"/>
        <end position="120"/>
    </location>
</feature>
<evidence type="ECO:0000256" key="8">
    <source>
        <dbReference type="ARBA" id="ARBA00022932"/>
    </source>
</evidence>
<evidence type="ECO:0000256" key="3">
    <source>
        <dbReference type="ARBA" id="ARBA00021035"/>
    </source>
</evidence>
<keyword evidence="7 10" id="KW-0235">DNA replication</keyword>
<name>A0ABQ1JH05_9PROT</name>
<evidence type="ECO:0000259" key="13">
    <source>
        <dbReference type="Pfam" id="PF02768"/>
    </source>
</evidence>
<evidence type="ECO:0000313" key="15">
    <source>
        <dbReference type="Proteomes" id="UP000628854"/>
    </source>
</evidence>
<dbReference type="CDD" id="cd00140">
    <property type="entry name" value="beta_clamp"/>
    <property type="match status" value="1"/>
</dbReference>
<dbReference type="NCBIfam" id="TIGR00663">
    <property type="entry name" value="dnan"/>
    <property type="match status" value="1"/>
</dbReference>
<dbReference type="InterPro" id="IPR022637">
    <property type="entry name" value="DNA_polIII_beta_cen"/>
</dbReference>
<dbReference type="Pfam" id="PF02767">
    <property type="entry name" value="DNA_pol3_beta_2"/>
    <property type="match status" value="1"/>
</dbReference>
<dbReference type="Pfam" id="PF02768">
    <property type="entry name" value="DNA_pol3_beta_3"/>
    <property type="match status" value="1"/>
</dbReference>
<evidence type="ECO:0000256" key="5">
    <source>
        <dbReference type="ARBA" id="ARBA00022679"/>
    </source>
</evidence>
<evidence type="ECO:0000313" key="14">
    <source>
        <dbReference type="EMBL" id="GGB68778.1"/>
    </source>
</evidence>
<dbReference type="Proteomes" id="UP000628854">
    <property type="component" value="Unassembled WGS sequence"/>
</dbReference>
<comment type="function">
    <text evidence="10">Confers DNA tethering and processivity to DNA polymerases and other proteins. Acts as a clamp, forming a ring around DNA (a reaction catalyzed by the clamp-loading complex) which diffuses in an ATP-independent manner freely and bidirectionally along dsDNA. Initially characterized for its ability to contact the catalytic subunit of DNA polymerase III (Pol III), a complex, multichain enzyme responsible for most of the replicative synthesis in bacteria; Pol III exhibits 3'-5' exonuclease proofreading activity. The beta chain is required for initiation of replication as well as for processivity of DNA replication.</text>
</comment>
<protein>
    <recommendedName>
        <fullName evidence="3 10">Beta sliding clamp</fullName>
    </recommendedName>
</protein>
<keyword evidence="9" id="KW-0238">DNA-binding</keyword>
<dbReference type="InterPro" id="IPR046938">
    <property type="entry name" value="DNA_clamp_sf"/>
</dbReference>
<dbReference type="InterPro" id="IPR001001">
    <property type="entry name" value="DNA_polIII_beta"/>
</dbReference>
<dbReference type="EMBL" id="BMKF01000002">
    <property type="protein sequence ID" value="GGB68778.1"/>
    <property type="molecule type" value="Genomic_DNA"/>
</dbReference>
<dbReference type="SUPFAM" id="SSF55979">
    <property type="entry name" value="DNA clamp"/>
    <property type="match status" value="3"/>
</dbReference>
<dbReference type="Pfam" id="PF00712">
    <property type="entry name" value="DNA_pol3_beta"/>
    <property type="match status" value="1"/>
</dbReference>
<keyword evidence="5 10" id="KW-0808">Transferase</keyword>
<evidence type="ECO:0000256" key="10">
    <source>
        <dbReference type="PIRNR" id="PIRNR000804"/>
    </source>
</evidence>